<evidence type="ECO:0000313" key="2">
    <source>
        <dbReference type="Proteomes" id="UP000251993"/>
    </source>
</evidence>
<proteinExistence type="predicted"/>
<sequence length="65" mass="7708">MSSVQFITDEKEKKTGVFLTMKQYQKLMHELEELAEIKAYDRAKKNAGQKRTFEHFIKELETPQS</sequence>
<dbReference type="Proteomes" id="UP000251993">
    <property type="component" value="Chromosome"/>
</dbReference>
<dbReference type="KEGG" id="run:DR864_01825"/>
<evidence type="ECO:0008006" key="3">
    <source>
        <dbReference type="Google" id="ProtNLM"/>
    </source>
</evidence>
<accession>A0A344TD33</accession>
<dbReference type="RefSeq" id="WP_114065341.1">
    <property type="nucleotide sequence ID" value="NZ_CP030850.1"/>
</dbReference>
<dbReference type="EMBL" id="CP030850">
    <property type="protein sequence ID" value="AXE16554.1"/>
    <property type="molecule type" value="Genomic_DNA"/>
</dbReference>
<evidence type="ECO:0000313" key="1">
    <source>
        <dbReference type="EMBL" id="AXE16554.1"/>
    </source>
</evidence>
<protein>
    <recommendedName>
        <fullName evidence="3">Prevent-host-death protein</fullName>
    </recommendedName>
</protein>
<gene>
    <name evidence="1" type="ORF">DR864_01825</name>
</gene>
<organism evidence="1 2">
    <name type="scientific">Runella rosea</name>
    <dbReference type="NCBI Taxonomy" id="2259595"/>
    <lineage>
        <taxon>Bacteria</taxon>
        <taxon>Pseudomonadati</taxon>
        <taxon>Bacteroidota</taxon>
        <taxon>Cytophagia</taxon>
        <taxon>Cytophagales</taxon>
        <taxon>Spirosomataceae</taxon>
        <taxon>Runella</taxon>
    </lineage>
</organism>
<dbReference type="AlphaFoldDB" id="A0A344TD33"/>
<reference evidence="1 2" key="1">
    <citation type="submission" date="2018-07" db="EMBL/GenBank/DDBJ databases">
        <title>Genome sequencing of Runella.</title>
        <authorList>
            <person name="Baek M.-G."/>
            <person name="Yi H."/>
        </authorList>
    </citation>
    <scope>NUCLEOTIDE SEQUENCE [LARGE SCALE GENOMIC DNA]</scope>
    <source>
        <strain evidence="1 2">HYN0085</strain>
    </source>
</reference>
<keyword evidence="2" id="KW-1185">Reference proteome</keyword>
<dbReference type="OrthoDB" id="5773047at2"/>
<name>A0A344TD33_9BACT</name>